<comment type="similarity">
    <text evidence="1">Belongs to the ComF/GntX family.</text>
</comment>
<protein>
    <submittedName>
        <fullName evidence="4">Competence protein ComFC</fullName>
    </submittedName>
</protein>
<dbReference type="InterPro" id="IPR044005">
    <property type="entry name" value="DZR_2"/>
</dbReference>
<dbReference type="Proteomes" id="UP000186015">
    <property type="component" value="Unassembled WGS sequence"/>
</dbReference>
<dbReference type="PANTHER" id="PTHR47505">
    <property type="entry name" value="DNA UTILIZATION PROTEIN YHGH"/>
    <property type="match status" value="1"/>
</dbReference>
<proteinExistence type="inferred from homology"/>
<dbReference type="RefSeq" id="WP_074828319.1">
    <property type="nucleotide sequence ID" value="NZ_FOAT01000001.1"/>
</dbReference>
<name>A0A1H7FB04_RUMAL</name>
<organism evidence="4 5">
    <name type="scientific">Ruminococcus albus</name>
    <dbReference type="NCBI Taxonomy" id="1264"/>
    <lineage>
        <taxon>Bacteria</taxon>
        <taxon>Bacillati</taxon>
        <taxon>Bacillota</taxon>
        <taxon>Clostridia</taxon>
        <taxon>Eubacteriales</taxon>
        <taxon>Oscillospiraceae</taxon>
        <taxon>Ruminococcus</taxon>
    </lineage>
</organism>
<dbReference type="EMBL" id="FOAT01000001">
    <property type="protein sequence ID" value="SEK23291.1"/>
    <property type="molecule type" value="Genomic_DNA"/>
</dbReference>
<dbReference type="OrthoDB" id="9779910at2"/>
<dbReference type="Gene3D" id="3.40.50.2020">
    <property type="match status" value="1"/>
</dbReference>
<feature type="domain" description="Phosphoribosyltransferase" evidence="2">
    <location>
        <begin position="126"/>
        <end position="216"/>
    </location>
</feature>
<evidence type="ECO:0000259" key="2">
    <source>
        <dbReference type="Pfam" id="PF00156"/>
    </source>
</evidence>
<dbReference type="PANTHER" id="PTHR47505:SF1">
    <property type="entry name" value="DNA UTILIZATION PROTEIN YHGH"/>
    <property type="match status" value="1"/>
</dbReference>
<evidence type="ECO:0000313" key="5">
    <source>
        <dbReference type="Proteomes" id="UP000186015"/>
    </source>
</evidence>
<dbReference type="SUPFAM" id="SSF53271">
    <property type="entry name" value="PRTase-like"/>
    <property type="match status" value="1"/>
</dbReference>
<feature type="domain" description="Double zinc ribbon" evidence="3">
    <location>
        <begin position="12"/>
        <end position="41"/>
    </location>
</feature>
<dbReference type="Pfam" id="PF00156">
    <property type="entry name" value="Pribosyltran"/>
    <property type="match status" value="1"/>
</dbReference>
<reference evidence="4 5" key="1">
    <citation type="submission" date="2016-10" db="EMBL/GenBank/DDBJ databases">
        <authorList>
            <person name="de Groot N.N."/>
        </authorList>
    </citation>
    <scope>NUCLEOTIDE SEQUENCE [LARGE SCALE GENOMIC DNA]</scope>
    <source>
        <strain evidence="4 5">KH2T6</strain>
    </source>
</reference>
<dbReference type="InterPro" id="IPR051910">
    <property type="entry name" value="ComF/GntX_DNA_util-trans"/>
</dbReference>
<dbReference type="CDD" id="cd06223">
    <property type="entry name" value="PRTases_typeI"/>
    <property type="match status" value="1"/>
</dbReference>
<dbReference type="AlphaFoldDB" id="A0A1H7FB04"/>
<gene>
    <name evidence="4" type="ORF">SAMN05216469_101192</name>
</gene>
<dbReference type="InterPro" id="IPR029057">
    <property type="entry name" value="PRTase-like"/>
</dbReference>
<sequence>MLAAKPVYKYLADIVFPNTCAFCGKVIRWDGLLCEKCAGDMPETFDGLIRIENTDGAVGVFYYENDIIGLIYKLKHGDAVFNFAEISAGMIADRLKVRKIADSIDIVTAVPMHFSKKIVRGRDQAELLARFVADKLGKPFNFHLLGRKKDSTEQHKLERDERQSHAEEVYTTLSKHSDISGKTILICDDVITTGSTIRACASQLKSMGAKKVYACSAAVSAVYKERGDGDNIVP</sequence>
<evidence type="ECO:0000256" key="1">
    <source>
        <dbReference type="ARBA" id="ARBA00008007"/>
    </source>
</evidence>
<accession>A0A1H7FB04</accession>
<dbReference type="Pfam" id="PF18912">
    <property type="entry name" value="DZR_2"/>
    <property type="match status" value="1"/>
</dbReference>
<evidence type="ECO:0000313" key="4">
    <source>
        <dbReference type="EMBL" id="SEK23291.1"/>
    </source>
</evidence>
<evidence type="ECO:0000259" key="3">
    <source>
        <dbReference type="Pfam" id="PF18912"/>
    </source>
</evidence>
<dbReference type="InterPro" id="IPR000836">
    <property type="entry name" value="PRTase_dom"/>
</dbReference>